<evidence type="ECO:0000313" key="3">
    <source>
        <dbReference type="Proteomes" id="UP000321129"/>
    </source>
</evidence>
<accession>A0A5C6UKK4</accession>
<dbReference type="RefSeq" id="WP_147121253.1">
    <property type="nucleotide sequence ID" value="NZ_VOPY01000001.1"/>
</dbReference>
<keyword evidence="3" id="KW-1185">Reference proteome</keyword>
<dbReference type="PROSITE" id="PS51094">
    <property type="entry name" value="PTS_EIIA_TYPE_2"/>
    <property type="match status" value="1"/>
</dbReference>
<dbReference type="EMBL" id="VOPY01000001">
    <property type="protein sequence ID" value="TXC73417.1"/>
    <property type="molecule type" value="Genomic_DNA"/>
</dbReference>
<dbReference type="GO" id="GO:0030295">
    <property type="term" value="F:protein kinase activator activity"/>
    <property type="evidence" value="ECO:0007669"/>
    <property type="project" value="TreeGrafter"/>
</dbReference>
<dbReference type="PANTHER" id="PTHR47738:SF1">
    <property type="entry name" value="NITROGEN REGULATORY PROTEIN"/>
    <property type="match status" value="1"/>
</dbReference>
<dbReference type="PROSITE" id="PS00372">
    <property type="entry name" value="PTS_EIIA_TYPE_2_HIS"/>
    <property type="match status" value="1"/>
</dbReference>
<dbReference type="Proteomes" id="UP000321129">
    <property type="component" value="Unassembled WGS sequence"/>
</dbReference>
<dbReference type="SUPFAM" id="SSF55804">
    <property type="entry name" value="Phoshotransferase/anion transport protein"/>
    <property type="match status" value="1"/>
</dbReference>
<keyword evidence="2" id="KW-0813">Transport</keyword>
<dbReference type="InterPro" id="IPR002178">
    <property type="entry name" value="PTS_EIIA_type-2_dom"/>
</dbReference>
<keyword evidence="2" id="KW-0762">Sugar transport</keyword>
<feature type="domain" description="PTS EIIA type-2" evidence="1">
    <location>
        <begin position="6"/>
        <end position="149"/>
    </location>
</feature>
<sequence>MSDLNDLLYPATVQAKAAIEAKKAFFPYAGALAATALGLDGGEVAERLLERERLGTTAFGKGVALPHARLEGLSGVKGLLLELDRGIDFNAVDGLPVDVFFVLLSPVDCGADHLKALARVSRYLRDEQAVARLRGAKSSEALYALVSGQARDAA</sequence>
<dbReference type="CDD" id="cd00211">
    <property type="entry name" value="PTS_IIA_fru"/>
    <property type="match status" value="1"/>
</dbReference>
<dbReference type="Pfam" id="PF00359">
    <property type="entry name" value="PTS_EIIA_2"/>
    <property type="match status" value="1"/>
</dbReference>
<gene>
    <name evidence="2" type="ORF">FSZ31_01255</name>
</gene>
<protein>
    <submittedName>
        <fullName evidence="2">PTS sugar transporter subunit IIA</fullName>
    </submittedName>
</protein>
<reference evidence="2 3" key="1">
    <citation type="submission" date="2019-08" db="EMBL/GenBank/DDBJ databases">
        <title>Sphingorhabdus soil sp. nov., isolated from arctic soil.</title>
        <authorList>
            <person name="Liu Y."/>
        </authorList>
    </citation>
    <scope>NUCLEOTIDE SEQUENCE [LARGE SCALE GENOMIC DNA]</scope>
    <source>
        <strain evidence="2 3">D-2Q-5-6</strain>
    </source>
</reference>
<proteinExistence type="predicted"/>
<evidence type="ECO:0000259" key="1">
    <source>
        <dbReference type="PROSITE" id="PS51094"/>
    </source>
</evidence>
<evidence type="ECO:0000313" key="2">
    <source>
        <dbReference type="EMBL" id="TXC73417.1"/>
    </source>
</evidence>
<dbReference type="OrthoDB" id="95460at2"/>
<dbReference type="PANTHER" id="PTHR47738">
    <property type="entry name" value="PTS SYSTEM FRUCTOSE-LIKE EIIA COMPONENT-RELATED"/>
    <property type="match status" value="1"/>
</dbReference>
<dbReference type="AlphaFoldDB" id="A0A5C6UKK4"/>
<dbReference type="Gene3D" id="3.40.930.10">
    <property type="entry name" value="Mannitol-specific EII, Chain A"/>
    <property type="match status" value="1"/>
</dbReference>
<name>A0A5C6UKK4_9SPHN</name>
<dbReference type="InterPro" id="IPR051541">
    <property type="entry name" value="PTS_SugarTrans_NitroReg"/>
</dbReference>
<dbReference type="InterPro" id="IPR016152">
    <property type="entry name" value="PTrfase/Anion_transptr"/>
</dbReference>
<comment type="caution">
    <text evidence="2">The sequence shown here is derived from an EMBL/GenBank/DDBJ whole genome shotgun (WGS) entry which is preliminary data.</text>
</comment>
<organism evidence="2 3">
    <name type="scientific">Flavisphingopyxis soli</name>
    <dbReference type="NCBI Taxonomy" id="2601267"/>
    <lineage>
        <taxon>Bacteria</taxon>
        <taxon>Pseudomonadati</taxon>
        <taxon>Pseudomonadota</taxon>
        <taxon>Alphaproteobacteria</taxon>
        <taxon>Sphingomonadales</taxon>
        <taxon>Sphingopyxidaceae</taxon>
        <taxon>Flavisphingopyxis</taxon>
    </lineage>
</organism>